<comment type="caution">
    <text evidence="1">The sequence shown here is derived from an EMBL/GenBank/DDBJ whole genome shotgun (WGS) entry which is preliminary data.</text>
</comment>
<gene>
    <name evidence="1" type="ORF">A2831_03040</name>
</gene>
<protein>
    <submittedName>
        <fullName evidence="1">Uncharacterized protein</fullName>
    </submittedName>
</protein>
<proteinExistence type="predicted"/>
<name>A0A1F8EY98_9BACT</name>
<sequence>MSSKESTKTKEWRVPEPTEEDLARIKDPFKEWEGQMNGFDVSKDQDYVKDDMLIEGGPSVVDNIAKWERENKNYEMKHLNPEQEVKVVNESSFEISSKFVDFLVDGIFSVVQKKGLHLFREMYKVTIKVVDSTNGPILLRIMDIDENRFIAALDGRSPFRVRTAQGGFKF</sequence>
<evidence type="ECO:0000313" key="2">
    <source>
        <dbReference type="Proteomes" id="UP000177507"/>
    </source>
</evidence>
<reference evidence="1 2" key="1">
    <citation type="journal article" date="2016" name="Nat. Commun.">
        <title>Thousands of microbial genomes shed light on interconnected biogeochemical processes in an aquifer system.</title>
        <authorList>
            <person name="Anantharaman K."/>
            <person name="Brown C.T."/>
            <person name="Hug L.A."/>
            <person name="Sharon I."/>
            <person name="Castelle C.J."/>
            <person name="Probst A.J."/>
            <person name="Thomas B.C."/>
            <person name="Singh A."/>
            <person name="Wilkins M.J."/>
            <person name="Karaoz U."/>
            <person name="Brodie E.L."/>
            <person name="Williams K.H."/>
            <person name="Hubbard S.S."/>
            <person name="Banfield J.F."/>
        </authorList>
    </citation>
    <scope>NUCLEOTIDE SEQUENCE [LARGE SCALE GENOMIC DNA]</scope>
</reference>
<accession>A0A1F8EY98</accession>
<dbReference type="EMBL" id="MGJI01000001">
    <property type="protein sequence ID" value="OGN05843.1"/>
    <property type="molecule type" value="Genomic_DNA"/>
</dbReference>
<organism evidence="1 2">
    <name type="scientific">Candidatus Yanofskybacteria bacterium RIFCSPHIGHO2_01_FULL_44_17</name>
    <dbReference type="NCBI Taxonomy" id="1802668"/>
    <lineage>
        <taxon>Bacteria</taxon>
        <taxon>Candidatus Yanofskyibacteriota</taxon>
    </lineage>
</organism>
<dbReference type="STRING" id="1802668.A2831_03040"/>
<evidence type="ECO:0000313" key="1">
    <source>
        <dbReference type="EMBL" id="OGN05843.1"/>
    </source>
</evidence>
<dbReference type="Proteomes" id="UP000177507">
    <property type="component" value="Unassembled WGS sequence"/>
</dbReference>
<dbReference type="AlphaFoldDB" id="A0A1F8EY98"/>